<comment type="subcellular location">
    <subcellularLocation>
        <location evidence="1 6">Nucleus</location>
    </subcellularLocation>
</comment>
<dbReference type="NCBIfam" id="TIGR01568">
    <property type="entry name" value="A_thal_3678"/>
    <property type="match status" value="1"/>
</dbReference>
<gene>
    <name evidence="9" type="primary">LOC109710746</name>
</gene>
<sequence length="227" mass="24461">MVKKHGFTCLFTASTSFSSPSSTPLPSCKQQKAAHSFMTMNSTYFDSTDSCRFTNSSTTGSESFSTASESSGSDAVVEAVIRGLGSADRLFFEPGCTNSIMEIKSRRADPVDPFEGGVAMTVDSEDLYSDFRRSMEEMIMAHGVKGWDWLEEMLGWYLKANGEKTHGFIVGAFVDLLVSLASSSSSSSSSSSTTTTTTTTTTCSPLSSFCFNIHAEKGDGSFSFLFK</sequence>
<evidence type="ECO:0000313" key="8">
    <source>
        <dbReference type="Proteomes" id="UP000515123"/>
    </source>
</evidence>
<dbReference type="AlphaFoldDB" id="A0A6P5F011"/>
<name>A0A6P5F011_ANACO</name>
<reference evidence="9" key="2">
    <citation type="submission" date="2025-08" db="UniProtKB">
        <authorList>
            <consortium name="RefSeq"/>
        </authorList>
    </citation>
    <scope>IDENTIFICATION</scope>
    <source>
        <tissue evidence="9">Leaf</tissue>
    </source>
</reference>
<reference evidence="8" key="1">
    <citation type="journal article" date="2015" name="Nat. Genet.">
        <title>The pineapple genome and the evolution of CAM photosynthesis.</title>
        <authorList>
            <person name="Ming R."/>
            <person name="VanBuren R."/>
            <person name="Wai C.M."/>
            <person name="Tang H."/>
            <person name="Schatz M.C."/>
            <person name="Bowers J.E."/>
            <person name="Lyons E."/>
            <person name="Wang M.L."/>
            <person name="Chen J."/>
            <person name="Biggers E."/>
            <person name="Zhang J."/>
            <person name="Huang L."/>
            <person name="Zhang L."/>
            <person name="Miao W."/>
            <person name="Zhang J."/>
            <person name="Ye Z."/>
            <person name="Miao C."/>
            <person name="Lin Z."/>
            <person name="Wang H."/>
            <person name="Zhou H."/>
            <person name="Yim W.C."/>
            <person name="Priest H.D."/>
            <person name="Zheng C."/>
            <person name="Woodhouse M."/>
            <person name="Edger P.P."/>
            <person name="Guyot R."/>
            <person name="Guo H.B."/>
            <person name="Guo H."/>
            <person name="Zheng G."/>
            <person name="Singh R."/>
            <person name="Sharma A."/>
            <person name="Min X."/>
            <person name="Zheng Y."/>
            <person name="Lee H."/>
            <person name="Gurtowski J."/>
            <person name="Sedlazeck F.J."/>
            <person name="Harkess A."/>
            <person name="McKain M.R."/>
            <person name="Liao Z."/>
            <person name="Fang J."/>
            <person name="Liu J."/>
            <person name="Zhang X."/>
            <person name="Zhang Q."/>
            <person name="Hu W."/>
            <person name="Qin Y."/>
            <person name="Wang K."/>
            <person name="Chen L.Y."/>
            <person name="Shirley N."/>
            <person name="Lin Y.R."/>
            <person name="Liu L.Y."/>
            <person name="Hernandez A.G."/>
            <person name="Wright C.L."/>
            <person name="Bulone V."/>
            <person name="Tuskan G.A."/>
            <person name="Heath K."/>
            <person name="Zee F."/>
            <person name="Moore P.H."/>
            <person name="Sunkar R."/>
            <person name="Leebens-Mack J.H."/>
            <person name="Mockler T."/>
            <person name="Bennetzen J.L."/>
            <person name="Freeling M."/>
            <person name="Sankoff D."/>
            <person name="Paterson A.H."/>
            <person name="Zhu X."/>
            <person name="Yang X."/>
            <person name="Smith J.A."/>
            <person name="Cushman J.C."/>
            <person name="Paull R.E."/>
            <person name="Yu Q."/>
        </authorList>
    </citation>
    <scope>NUCLEOTIDE SEQUENCE [LARGE SCALE GENOMIC DNA]</scope>
    <source>
        <strain evidence="8">cv. F153</strain>
    </source>
</reference>
<dbReference type="PANTHER" id="PTHR33057:SF26">
    <property type="entry name" value="TRANSCRIPTION REPRESSOR OFP13"/>
    <property type="match status" value="1"/>
</dbReference>
<evidence type="ECO:0000259" key="7">
    <source>
        <dbReference type="PROSITE" id="PS51754"/>
    </source>
</evidence>
<accession>A0A6P5F011</accession>
<dbReference type="Proteomes" id="UP000515123">
    <property type="component" value="Linkage group 5"/>
</dbReference>
<keyword evidence="5 6" id="KW-0539">Nucleus</keyword>
<dbReference type="GO" id="GO:0005634">
    <property type="term" value="C:nucleus"/>
    <property type="evidence" value="ECO:0007669"/>
    <property type="project" value="UniProtKB-SubCell"/>
</dbReference>
<dbReference type="Pfam" id="PF04844">
    <property type="entry name" value="Ovate"/>
    <property type="match status" value="1"/>
</dbReference>
<dbReference type="InterPro" id="IPR006458">
    <property type="entry name" value="Ovate_C"/>
</dbReference>
<dbReference type="OrthoDB" id="689823at2759"/>
<dbReference type="GeneID" id="109710746"/>
<dbReference type="RefSeq" id="XP_020089077.1">
    <property type="nucleotide sequence ID" value="XM_020233488.1"/>
</dbReference>
<evidence type="ECO:0000313" key="9">
    <source>
        <dbReference type="RefSeq" id="XP_020089077.1"/>
    </source>
</evidence>
<dbReference type="PANTHER" id="PTHR33057">
    <property type="entry name" value="TRANSCRIPTION REPRESSOR OFP7-RELATED"/>
    <property type="match status" value="1"/>
</dbReference>
<dbReference type="InterPro" id="IPR038933">
    <property type="entry name" value="Ovate"/>
</dbReference>
<evidence type="ECO:0000256" key="6">
    <source>
        <dbReference type="RuleBase" id="RU367028"/>
    </source>
</evidence>
<dbReference type="GO" id="GO:0045892">
    <property type="term" value="P:negative regulation of DNA-templated transcription"/>
    <property type="evidence" value="ECO:0007669"/>
    <property type="project" value="UniProtKB-UniRule"/>
</dbReference>
<dbReference type="PROSITE" id="PS51754">
    <property type="entry name" value="OVATE"/>
    <property type="match status" value="1"/>
</dbReference>
<evidence type="ECO:0000256" key="3">
    <source>
        <dbReference type="ARBA" id="ARBA00023015"/>
    </source>
</evidence>
<keyword evidence="4 6" id="KW-0804">Transcription</keyword>
<organism evidence="8 9">
    <name type="scientific">Ananas comosus</name>
    <name type="common">Pineapple</name>
    <name type="synonym">Ananas ananas</name>
    <dbReference type="NCBI Taxonomy" id="4615"/>
    <lineage>
        <taxon>Eukaryota</taxon>
        <taxon>Viridiplantae</taxon>
        <taxon>Streptophyta</taxon>
        <taxon>Embryophyta</taxon>
        <taxon>Tracheophyta</taxon>
        <taxon>Spermatophyta</taxon>
        <taxon>Magnoliopsida</taxon>
        <taxon>Liliopsida</taxon>
        <taxon>Poales</taxon>
        <taxon>Bromeliaceae</taxon>
        <taxon>Bromelioideae</taxon>
        <taxon>Ananas</taxon>
    </lineage>
</organism>
<protein>
    <recommendedName>
        <fullName evidence="6">Transcription repressor</fullName>
    </recommendedName>
    <alternativeName>
        <fullName evidence="6">Ovate family protein</fullName>
    </alternativeName>
</protein>
<keyword evidence="8" id="KW-1185">Reference proteome</keyword>
<keyword evidence="2 6" id="KW-0678">Repressor</keyword>
<comment type="function">
    <text evidence="6">Transcriptional repressor that regulates multiple aspects of plant growth and development.</text>
</comment>
<evidence type="ECO:0000256" key="1">
    <source>
        <dbReference type="ARBA" id="ARBA00004123"/>
    </source>
</evidence>
<feature type="domain" description="OVATE" evidence="7">
    <location>
        <begin position="118"/>
        <end position="179"/>
    </location>
</feature>
<keyword evidence="3 6" id="KW-0805">Transcription regulation</keyword>
<evidence type="ECO:0000256" key="5">
    <source>
        <dbReference type="ARBA" id="ARBA00023242"/>
    </source>
</evidence>
<evidence type="ECO:0000256" key="4">
    <source>
        <dbReference type="ARBA" id="ARBA00023163"/>
    </source>
</evidence>
<evidence type="ECO:0000256" key="2">
    <source>
        <dbReference type="ARBA" id="ARBA00022491"/>
    </source>
</evidence>
<proteinExistence type="predicted"/>